<reference evidence="1 2" key="1">
    <citation type="submission" date="2016-04" db="EMBL/GenBank/DDBJ databases">
        <title>Acidithiobacillus ferrooxidans genome sequencing and assembly.</title>
        <authorList>
            <person name="Zhou Z."/>
        </authorList>
    </citation>
    <scope>NUCLEOTIDE SEQUENCE [LARGE SCALE GENOMIC DNA]</scope>
    <source>
        <strain evidence="1 2">BY0502</strain>
    </source>
</reference>
<dbReference type="EMBL" id="LVXZ01000096">
    <property type="protein sequence ID" value="OAP91224.1"/>
    <property type="molecule type" value="Genomic_DNA"/>
</dbReference>
<dbReference type="Proteomes" id="UP000078302">
    <property type="component" value="Unassembled WGS sequence"/>
</dbReference>
<gene>
    <name evidence="1" type="ORF">A4H96_07880</name>
</gene>
<keyword evidence="2" id="KW-1185">Reference proteome</keyword>
<protein>
    <submittedName>
        <fullName evidence="1">Uncharacterized protein</fullName>
    </submittedName>
</protein>
<proteinExistence type="predicted"/>
<dbReference type="OrthoDB" id="2081738at2"/>
<evidence type="ECO:0000313" key="2">
    <source>
        <dbReference type="Proteomes" id="UP000078302"/>
    </source>
</evidence>
<evidence type="ECO:0000313" key="1">
    <source>
        <dbReference type="EMBL" id="OAP91224.1"/>
    </source>
</evidence>
<sequence>MTRSIFEERWTHRPEGQALCALINGDRGWLMFLRSEGDAGMSSRDPAYSGPPDAEMEFQLTNGQVDRYPVAWTLPIQDIERAIEFFKAYGEPAPFVSWYDDSAKL</sequence>
<comment type="caution">
    <text evidence="1">The sequence shown here is derived from an EMBL/GenBank/DDBJ whole genome shotgun (WGS) entry which is preliminary data.</text>
</comment>
<dbReference type="AlphaFoldDB" id="A0A179BJN1"/>
<organism evidence="1 2">
    <name type="scientific">Acidithiobacillus ferrooxidans</name>
    <name type="common">Thiobacillus ferrooxidans</name>
    <dbReference type="NCBI Taxonomy" id="920"/>
    <lineage>
        <taxon>Bacteria</taxon>
        <taxon>Pseudomonadati</taxon>
        <taxon>Pseudomonadota</taxon>
        <taxon>Acidithiobacillia</taxon>
        <taxon>Acidithiobacillales</taxon>
        <taxon>Acidithiobacillaceae</taxon>
        <taxon>Acidithiobacillus</taxon>
    </lineage>
</organism>
<accession>A0A179BJN1</accession>
<name>A0A179BJN1_ACIFR</name>